<dbReference type="KEGG" id="pll:I858_010615"/>
<evidence type="ECO:0000256" key="12">
    <source>
        <dbReference type="ARBA" id="ARBA00022989"/>
    </source>
</evidence>
<dbReference type="RefSeq" id="WP_049692953.1">
    <property type="nucleotide sequence ID" value="NZ_CP016540.2"/>
</dbReference>
<comment type="subcellular location">
    <subcellularLocation>
        <location evidence="2 19">Cell membrane</location>
        <topology evidence="2 19">Multi-pass membrane protein</topology>
    </subcellularLocation>
</comment>
<comment type="similarity">
    <text evidence="4 19">Belongs to the CobS family.</text>
</comment>
<evidence type="ECO:0000256" key="9">
    <source>
        <dbReference type="ARBA" id="ARBA00022679"/>
    </source>
</evidence>
<evidence type="ECO:0000256" key="16">
    <source>
        <dbReference type="ARBA" id="ARBA00032853"/>
    </source>
</evidence>
<evidence type="ECO:0000256" key="8">
    <source>
        <dbReference type="ARBA" id="ARBA00022573"/>
    </source>
</evidence>
<dbReference type="OrthoDB" id="9794626at2"/>
<evidence type="ECO:0000256" key="14">
    <source>
        <dbReference type="ARBA" id="ARBA00025228"/>
    </source>
</evidence>
<keyword evidence="11 19" id="KW-0460">Magnesium</keyword>
<evidence type="ECO:0000256" key="15">
    <source>
        <dbReference type="ARBA" id="ARBA00032605"/>
    </source>
</evidence>
<keyword evidence="8 19" id="KW-0169">Cobalamin biosynthesis</keyword>
<evidence type="ECO:0000256" key="1">
    <source>
        <dbReference type="ARBA" id="ARBA00001946"/>
    </source>
</evidence>
<evidence type="ECO:0000256" key="18">
    <source>
        <dbReference type="ARBA" id="ARBA00049504"/>
    </source>
</evidence>
<evidence type="ECO:0000256" key="10">
    <source>
        <dbReference type="ARBA" id="ARBA00022692"/>
    </source>
</evidence>
<evidence type="ECO:0000256" key="13">
    <source>
        <dbReference type="ARBA" id="ARBA00023136"/>
    </source>
</evidence>
<dbReference type="EC" id="2.7.8.26" evidence="5 19"/>
<dbReference type="PANTHER" id="PTHR34148">
    <property type="entry name" value="ADENOSYLCOBINAMIDE-GDP RIBAZOLETRANSFERASE"/>
    <property type="match status" value="1"/>
</dbReference>
<evidence type="ECO:0000256" key="7">
    <source>
        <dbReference type="ARBA" id="ARBA00022475"/>
    </source>
</evidence>
<keyword evidence="9 19" id="KW-0808">Transferase</keyword>
<dbReference type="GO" id="GO:0009236">
    <property type="term" value="P:cobalamin biosynthetic process"/>
    <property type="evidence" value="ECO:0007669"/>
    <property type="project" value="UniProtKB-UniRule"/>
</dbReference>
<dbReference type="GO" id="GO:0051073">
    <property type="term" value="F:adenosylcobinamide-GDP ribazoletransferase activity"/>
    <property type="evidence" value="ECO:0007669"/>
    <property type="project" value="UniProtKB-UniRule"/>
</dbReference>
<keyword evidence="13 19" id="KW-0472">Membrane</keyword>
<comment type="catalytic activity">
    <reaction evidence="18 19">
        <text>alpha-ribazole 5'-phosphate + adenosylcob(III)inamide-GDP = adenosylcob(III)alamin 5'-phosphate + GMP + H(+)</text>
        <dbReference type="Rhea" id="RHEA:23560"/>
        <dbReference type="ChEBI" id="CHEBI:15378"/>
        <dbReference type="ChEBI" id="CHEBI:57918"/>
        <dbReference type="ChEBI" id="CHEBI:58115"/>
        <dbReference type="ChEBI" id="CHEBI:60487"/>
        <dbReference type="ChEBI" id="CHEBI:60493"/>
        <dbReference type="EC" id="2.7.8.26"/>
    </reaction>
</comment>
<dbReference type="Proteomes" id="UP000053354">
    <property type="component" value="Chromosome"/>
</dbReference>
<name>A0A1B1S2M8_9BACL</name>
<evidence type="ECO:0000256" key="17">
    <source>
        <dbReference type="ARBA" id="ARBA00048623"/>
    </source>
</evidence>
<evidence type="ECO:0000256" key="3">
    <source>
        <dbReference type="ARBA" id="ARBA00004663"/>
    </source>
</evidence>
<comment type="pathway">
    <text evidence="3 19">Cofactor biosynthesis; adenosylcobalamin biosynthesis; adenosylcobalamin from cob(II)yrinate a,c-diamide: step 7/7.</text>
</comment>
<dbReference type="STRING" id="1302659.I858_010615"/>
<dbReference type="HAMAP" id="MF_00719">
    <property type="entry name" value="CobS"/>
    <property type="match status" value="1"/>
</dbReference>
<feature type="transmembrane region" description="Helical" evidence="19">
    <location>
        <begin position="34"/>
        <end position="57"/>
    </location>
</feature>
<comment type="cofactor">
    <cofactor evidence="1 19">
        <name>Mg(2+)</name>
        <dbReference type="ChEBI" id="CHEBI:18420"/>
    </cofactor>
</comment>
<evidence type="ECO:0000256" key="11">
    <source>
        <dbReference type="ARBA" id="ARBA00022842"/>
    </source>
</evidence>
<keyword evidence="10 19" id="KW-0812">Transmembrane</keyword>
<feature type="transmembrane region" description="Helical" evidence="19">
    <location>
        <begin position="6"/>
        <end position="22"/>
    </location>
</feature>
<accession>A0A1B1S2M8</accession>
<evidence type="ECO:0000256" key="6">
    <source>
        <dbReference type="ARBA" id="ARBA00015850"/>
    </source>
</evidence>
<dbReference type="AlphaFoldDB" id="A0A1B1S2M8"/>
<feature type="transmembrane region" description="Helical" evidence="19">
    <location>
        <begin position="63"/>
        <end position="83"/>
    </location>
</feature>
<evidence type="ECO:0000256" key="5">
    <source>
        <dbReference type="ARBA" id="ARBA00013200"/>
    </source>
</evidence>
<evidence type="ECO:0000313" key="20">
    <source>
        <dbReference type="EMBL" id="ANU27442.1"/>
    </source>
</evidence>
<reference evidence="20" key="1">
    <citation type="submission" date="2016-10" db="EMBL/GenBank/DDBJ databases">
        <authorList>
            <person name="See-Too W.S."/>
        </authorList>
    </citation>
    <scope>NUCLEOTIDE SEQUENCE</scope>
    <source>
        <strain evidence="20">L10.15</strain>
    </source>
</reference>
<dbReference type="Pfam" id="PF02654">
    <property type="entry name" value="CobS"/>
    <property type="match status" value="1"/>
</dbReference>
<dbReference type="NCBIfam" id="TIGR00317">
    <property type="entry name" value="cobS"/>
    <property type="match status" value="1"/>
</dbReference>
<dbReference type="InterPro" id="IPR003805">
    <property type="entry name" value="CobS"/>
</dbReference>
<feature type="transmembrane region" description="Helical" evidence="19">
    <location>
        <begin position="113"/>
        <end position="133"/>
    </location>
</feature>
<keyword evidence="12 19" id="KW-1133">Transmembrane helix</keyword>
<dbReference type="PANTHER" id="PTHR34148:SF1">
    <property type="entry name" value="ADENOSYLCOBINAMIDE-GDP RIBAZOLETRANSFERASE"/>
    <property type="match status" value="1"/>
</dbReference>
<gene>
    <name evidence="19" type="primary">cobS</name>
    <name evidence="20" type="ORF">I858_010615</name>
</gene>
<dbReference type="EMBL" id="CP016540">
    <property type="protein sequence ID" value="ANU27442.1"/>
    <property type="molecule type" value="Genomic_DNA"/>
</dbReference>
<protein>
    <recommendedName>
        <fullName evidence="6 19">Adenosylcobinamide-GDP ribazoletransferase</fullName>
        <ecNumber evidence="5 19">2.7.8.26</ecNumber>
    </recommendedName>
    <alternativeName>
        <fullName evidence="16 19">Cobalamin synthase</fullName>
    </alternativeName>
    <alternativeName>
        <fullName evidence="15 19">Cobalamin-5'-phosphate synthase</fullName>
    </alternativeName>
</protein>
<keyword evidence="21" id="KW-1185">Reference proteome</keyword>
<comment type="catalytic activity">
    <reaction evidence="17 19">
        <text>alpha-ribazole + adenosylcob(III)inamide-GDP = adenosylcob(III)alamin + GMP + H(+)</text>
        <dbReference type="Rhea" id="RHEA:16049"/>
        <dbReference type="ChEBI" id="CHEBI:10329"/>
        <dbReference type="ChEBI" id="CHEBI:15378"/>
        <dbReference type="ChEBI" id="CHEBI:18408"/>
        <dbReference type="ChEBI" id="CHEBI:58115"/>
        <dbReference type="ChEBI" id="CHEBI:60487"/>
        <dbReference type="EC" id="2.7.8.26"/>
    </reaction>
</comment>
<sequence length="256" mass="28199">MIRQVATGFLLALQFFSVIPVKKQLPMEKVHITAMYAMLPVLGLLVGCILASTVWILRDATDVSFLLIGFMVVLVGMVLTGGLHMDGLADAGDAYFSYQDREKRLAIMGDPQIGAFGTMVLLLAIVGKIILVAESINGLSLVWLVLIPVLSRIGLLALFSSTHSAKPDGIAAFFQQRASHKKLRLVAILTVIISLGTLSIMTTFWTAFVFFVMLVLFSWRYRAWCLRNFGGVTGDLFGAYVEGVEILLWMSLLFFL</sequence>
<feature type="transmembrane region" description="Helical" evidence="19">
    <location>
        <begin position="185"/>
        <end position="217"/>
    </location>
</feature>
<organism evidence="20 21">
    <name type="scientific">Planococcus versutus</name>
    <dbReference type="NCBI Taxonomy" id="1302659"/>
    <lineage>
        <taxon>Bacteria</taxon>
        <taxon>Bacillati</taxon>
        <taxon>Bacillota</taxon>
        <taxon>Bacilli</taxon>
        <taxon>Bacillales</taxon>
        <taxon>Caryophanaceae</taxon>
        <taxon>Planococcus</taxon>
    </lineage>
</organism>
<keyword evidence="7 19" id="KW-1003">Cell membrane</keyword>
<dbReference type="GO" id="GO:0008818">
    <property type="term" value="F:cobalamin 5'-phosphate synthase activity"/>
    <property type="evidence" value="ECO:0007669"/>
    <property type="project" value="UniProtKB-UniRule"/>
</dbReference>
<dbReference type="GO" id="GO:0005886">
    <property type="term" value="C:plasma membrane"/>
    <property type="evidence" value="ECO:0007669"/>
    <property type="project" value="UniProtKB-SubCell"/>
</dbReference>
<comment type="function">
    <text evidence="14 19">Joins adenosylcobinamide-GDP and alpha-ribazole to generate adenosylcobalamin (Ado-cobalamin). Also synthesizes adenosylcobalamin 5'-phosphate from adenosylcobinamide-GDP and alpha-ribazole 5'-phosphate.</text>
</comment>
<feature type="transmembrane region" description="Helical" evidence="19">
    <location>
        <begin position="139"/>
        <end position="159"/>
    </location>
</feature>
<proteinExistence type="inferred from homology"/>
<dbReference type="UniPathway" id="UPA00148">
    <property type="reaction ID" value="UER00238"/>
</dbReference>
<evidence type="ECO:0000256" key="2">
    <source>
        <dbReference type="ARBA" id="ARBA00004651"/>
    </source>
</evidence>
<evidence type="ECO:0000313" key="21">
    <source>
        <dbReference type="Proteomes" id="UP000053354"/>
    </source>
</evidence>
<evidence type="ECO:0000256" key="19">
    <source>
        <dbReference type="HAMAP-Rule" id="MF_00719"/>
    </source>
</evidence>
<evidence type="ECO:0000256" key="4">
    <source>
        <dbReference type="ARBA" id="ARBA00010561"/>
    </source>
</evidence>